<evidence type="ECO:0000256" key="1">
    <source>
        <dbReference type="ARBA" id="ARBA00008874"/>
    </source>
</evidence>
<feature type="domain" description="Protein kinase" evidence="5">
    <location>
        <begin position="1"/>
        <end position="312"/>
    </location>
</feature>
<feature type="compositionally biased region" description="Polar residues" evidence="4">
    <location>
        <begin position="26"/>
        <end position="35"/>
    </location>
</feature>
<evidence type="ECO:0000256" key="4">
    <source>
        <dbReference type="SAM" id="MobiDB-lite"/>
    </source>
</evidence>
<comment type="caution">
    <text evidence="6">The sequence shown here is derived from an EMBL/GenBank/DDBJ whole genome shotgun (WGS) entry which is preliminary data.</text>
</comment>
<evidence type="ECO:0000256" key="3">
    <source>
        <dbReference type="ARBA" id="ARBA00022840"/>
    </source>
</evidence>
<name>A0A2B7YDC8_POLH7</name>
<dbReference type="AlphaFoldDB" id="A0A2B7YDC8"/>
<keyword evidence="6" id="KW-0418">Kinase</keyword>
<dbReference type="PANTHER" id="PTHR45832:SF22">
    <property type="entry name" value="SERINE_THREONINE-PROTEIN KINASE SAMKA-RELATED"/>
    <property type="match status" value="1"/>
</dbReference>
<proteinExistence type="inferred from homology"/>
<dbReference type="SUPFAM" id="SSF56112">
    <property type="entry name" value="Protein kinase-like (PK-like)"/>
    <property type="match status" value="1"/>
</dbReference>
<dbReference type="Proteomes" id="UP000224634">
    <property type="component" value="Unassembled WGS sequence"/>
</dbReference>
<feature type="region of interest" description="Disordered" evidence="4">
    <location>
        <begin position="22"/>
        <end position="46"/>
    </location>
</feature>
<reference evidence="6 7" key="1">
    <citation type="submission" date="2017-10" db="EMBL/GenBank/DDBJ databases">
        <title>Comparative genomics in systemic dimorphic fungi from Ajellomycetaceae.</title>
        <authorList>
            <person name="Munoz J.F."/>
            <person name="Mcewen J.G."/>
            <person name="Clay O.K."/>
            <person name="Cuomo C.A."/>
        </authorList>
    </citation>
    <scope>NUCLEOTIDE SEQUENCE [LARGE SCALE GENOMIC DNA]</scope>
    <source>
        <strain evidence="6 7">UAMH7299</strain>
    </source>
</reference>
<dbReference type="PANTHER" id="PTHR45832">
    <property type="entry name" value="SERINE/THREONINE-PROTEIN KINASE SAMKA-RELATED-RELATED"/>
    <property type="match status" value="1"/>
</dbReference>
<sequence length="312" mass="34948">MSADHSNRLTVVPSAADINNVDGLLKNSTSTSNKAGSPKKRPPKLPLTAKIVDPHSRLKKASPFLLNENPWRRYWGVWEKDQAGTGILAYENVKSFPVVFITEREPPKLKVQLLRLKEISHANIVHLKQAYLSDKSIFFVYESMQASLAQLEGTPYVSFNEADIATVCKELLQGLKHIHDDLRIAHGSLNCDNVLIAGDGTVQIANIGDSLLDGGDPDRKQRDMKDVGLIAVRLKERGTSLDNPETLTLREPENASAEVKDFIQRSSAVPSHTLLQHEFLLKSPGPWCLKPYLLEAEPYIYEHRRHIENNVH</sequence>
<dbReference type="GO" id="GO:0005524">
    <property type="term" value="F:ATP binding"/>
    <property type="evidence" value="ECO:0007669"/>
    <property type="project" value="UniProtKB-KW"/>
</dbReference>
<comment type="similarity">
    <text evidence="1">Belongs to the protein kinase superfamily. STE Ser/Thr protein kinase family. STE20 subfamily.</text>
</comment>
<keyword evidence="2" id="KW-0547">Nucleotide-binding</keyword>
<evidence type="ECO:0000313" key="6">
    <source>
        <dbReference type="EMBL" id="PGH19275.1"/>
    </source>
</evidence>
<organism evidence="6 7">
    <name type="scientific">Polytolypa hystricis (strain UAMH7299)</name>
    <dbReference type="NCBI Taxonomy" id="1447883"/>
    <lineage>
        <taxon>Eukaryota</taxon>
        <taxon>Fungi</taxon>
        <taxon>Dikarya</taxon>
        <taxon>Ascomycota</taxon>
        <taxon>Pezizomycotina</taxon>
        <taxon>Eurotiomycetes</taxon>
        <taxon>Eurotiomycetidae</taxon>
        <taxon>Onygenales</taxon>
        <taxon>Onygenales incertae sedis</taxon>
        <taxon>Polytolypa</taxon>
    </lineage>
</organism>
<evidence type="ECO:0000259" key="5">
    <source>
        <dbReference type="PROSITE" id="PS50011"/>
    </source>
</evidence>
<dbReference type="InterPro" id="IPR011009">
    <property type="entry name" value="Kinase-like_dom_sf"/>
</dbReference>
<dbReference type="SMART" id="SM00220">
    <property type="entry name" value="S_TKc"/>
    <property type="match status" value="1"/>
</dbReference>
<evidence type="ECO:0000256" key="2">
    <source>
        <dbReference type="ARBA" id="ARBA00022741"/>
    </source>
</evidence>
<dbReference type="Gene3D" id="1.10.510.10">
    <property type="entry name" value="Transferase(Phosphotransferase) domain 1"/>
    <property type="match status" value="1"/>
</dbReference>
<dbReference type="STRING" id="1447883.A0A2B7YDC8"/>
<keyword evidence="3" id="KW-0067">ATP-binding</keyword>
<evidence type="ECO:0000313" key="7">
    <source>
        <dbReference type="Proteomes" id="UP000224634"/>
    </source>
</evidence>
<dbReference type="EMBL" id="PDNA01000049">
    <property type="protein sequence ID" value="PGH19275.1"/>
    <property type="molecule type" value="Genomic_DNA"/>
</dbReference>
<protein>
    <submittedName>
        <fullName evidence="6">Serine/threonine protein kinase</fullName>
    </submittedName>
</protein>
<keyword evidence="6" id="KW-0723">Serine/threonine-protein kinase</keyword>
<keyword evidence="6" id="KW-0808">Transferase</keyword>
<dbReference type="PROSITE" id="PS50011">
    <property type="entry name" value="PROTEIN_KINASE_DOM"/>
    <property type="match status" value="1"/>
</dbReference>
<dbReference type="InterPro" id="IPR000719">
    <property type="entry name" value="Prot_kinase_dom"/>
</dbReference>
<accession>A0A2B7YDC8</accession>
<dbReference type="GO" id="GO:0004674">
    <property type="term" value="F:protein serine/threonine kinase activity"/>
    <property type="evidence" value="ECO:0007669"/>
    <property type="project" value="UniProtKB-KW"/>
</dbReference>
<dbReference type="InterPro" id="IPR051931">
    <property type="entry name" value="PAK3-like"/>
</dbReference>
<dbReference type="Pfam" id="PF00069">
    <property type="entry name" value="Pkinase"/>
    <property type="match status" value="1"/>
</dbReference>
<keyword evidence="7" id="KW-1185">Reference proteome</keyword>
<gene>
    <name evidence="6" type="ORF">AJ80_04028</name>
</gene>
<dbReference type="OrthoDB" id="4188793at2759"/>